<organism evidence="1 2">
    <name type="scientific">Anaerococcus octavius</name>
    <dbReference type="NCBI Taxonomy" id="54007"/>
    <lineage>
        <taxon>Bacteria</taxon>
        <taxon>Bacillati</taxon>
        <taxon>Bacillota</taxon>
        <taxon>Tissierellia</taxon>
        <taxon>Tissierellales</taxon>
        <taxon>Peptoniphilaceae</taxon>
        <taxon>Anaerococcus</taxon>
    </lineage>
</organism>
<dbReference type="Proteomes" id="UP000255124">
    <property type="component" value="Unassembled WGS sequence"/>
</dbReference>
<dbReference type="NCBIfam" id="NF040920">
    <property type="entry name" value="CD1871A_fam"/>
    <property type="match status" value="1"/>
</dbReference>
<name>A0A380WYU3_9FIRM</name>
<dbReference type="RefSeq" id="WP_257877108.1">
    <property type="nucleotide sequence ID" value="NZ_CALTZC010000070.1"/>
</dbReference>
<protein>
    <recommendedName>
        <fullName evidence="3">Thioredoxin</fullName>
    </recommendedName>
</protein>
<dbReference type="AlphaFoldDB" id="A0A380WYU3"/>
<reference evidence="1 2" key="1">
    <citation type="submission" date="2018-06" db="EMBL/GenBank/DDBJ databases">
        <authorList>
            <consortium name="Pathogen Informatics"/>
            <person name="Doyle S."/>
        </authorList>
    </citation>
    <scope>NUCLEOTIDE SEQUENCE [LARGE SCALE GENOMIC DNA]</scope>
    <source>
        <strain evidence="1 2">NCTC9810</strain>
    </source>
</reference>
<proteinExistence type="predicted"/>
<dbReference type="EMBL" id="UFTA01000002">
    <property type="protein sequence ID" value="SUU93352.1"/>
    <property type="molecule type" value="Genomic_DNA"/>
</dbReference>
<evidence type="ECO:0000313" key="2">
    <source>
        <dbReference type="Proteomes" id="UP000255124"/>
    </source>
</evidence>
<accession>A0A380WYU3</accession>
<gene>
    <name evidence="1" type="ORF">NCTC9810_01708</name>
</gene>
<evidence type="ECO:0000313" key="1">
    <source>
        <dbReference type="EMBL" id="SUU93352.1"/>
    </source>
</evidence>
<evidence type="ECO:0008006" key="3">
    <source>
        <dbReference type="Google" id="ProtNLM"/>
    </source>
</evidence>
<sequence>MIEKDKKIISKILLIISISFVVYGAYRGEVNSVFTKAINLCLECIGIG</sequence>
<dbReference type="InterPro" id="IPR047708">
    <property type="entry name" value="CD1871A-like"/>
</dbReference>